<feature type="repeat" description="Solcar" evidence="9">
    <location>
        <begin position="838"/>
        <end position="925"/>
    </location>
</feature>
<dbReference type="EMBL" id="CP119900">
    <property type="protein sequence ID" value="WFD21641.1"/>
    <property type="molecule type" value="Genomic_DNA"/>
</dbReference>
<keyword evidence="4 9" id="KW-0812">Transmembrane</keyword>
<feature type="compositionally biased region" description="Low complexity" evidence="11">
    <location>
        <begin position="199"/>
        <end position="221"/>
    </location>
</feature>
<dbReference type="InterPro" id="IPR049563">
    <property type="entry name" value="TXTP-like"/>
</dbReference>
<feature type="coiled-coil region" evidence="10">
    <location>
        <begin position="588"/>
        <end position="647"/>
    </location>
</feature>
<evidence type="ECO:0000256" key="4">
    <source>
        <dbReference type="ARBA" id="ARBA00022692"/>
    </source>
</evidence>
<keyword evidence="10" id="KW-0175">Coiled coil</keyword>
<feature type="region of interest" description="Disordered" evidence="11">
    <location>
        <begin position="690"/>
        <end position="712"/>
    </location>
</feature>
<evidence type="ECO:0000256" key="2">
    <source>
        <dbReference type="ARBA" id="ARBA00006375"/>
    </source>
</evidence>
<evidence type="ECO:0000256" key="6">
    <source>
        <dbReference type="ARBA" id="ARBA00022989"/>
    </source>
</evidence>
<keyword evidence="7" id="KW-0496">Mitochondrion</keyword>
<evidence type="ECO:0000256" key="8">
    <source>
        <dbReference type="ARBA" id="ARBA00023136"/>
    </source>
</evidence>
<feature type="coiled-coil region" evidence="10">
    <location>
        <begin position="446"/>
        <end position="473"/>
    </location>
</feature>
<evidence type="ECO:0000256" key="11">
    <source>
        <dbReference type="SAM" id="MobiDB-lite"/>
    </source>
</evidence>
<evidence type="ECO:0000256" key="10">
    <source>
        <dbReference type="SAM" id="Coils"/>
    </source>
</evidence>
<feature type="compositionally biased region" description="Low complexity" evidence="11">
    <location>
        <begin position="263"/>
        <end position="279"/>
    </location>
</feature>
<gene>
    <name evidence="13" type="ORF">MEQU1_000296</name>
</gene>
<dbReference type="InterPro" id="IPR023395">
    <property type="entry name" value="MCP_dom_sf"/>
</dbReference>
<feature type="region of interest" description="Disordered" evidence="11">
    <location>
        <begin position="96"/>
        <end position="294"/>
    </location>
</feature>
<name>A0AAF0EBK6_9BASI</name>
<evidence type="ECO:0000256" key="1">
    <source>
        <dbReference type="ARBA" id="ARBA00004225"/>
    </source>
</evidence>
<dbReference type="GO" id="GO:0031966">
    <property type="term" value="C:mitochondrial membrane"/>
    <property type="evidence" value="ECO:0007669"/>
    <property type="project" value="UniProtKB-SubCell"/>
</dbReference>
<dbReference type="SUPFAM" id="SSF103506">
    <property type="entry name" value="Mitochondrial carrier"/>
    <property type="match status" value="1"/>
</dbReference>
<feature type="compositionally biased region" description="Polar residues" evidence="11">
    <location>
        <begin position="152"/>
        <end position="163"/>
    </location>
</feature>
<evidence type="ECO:0000256" key="9">
    <source>
        <dbReference type="PROSITE-ProRule" id="PRU00282"/>
    </source>
</evidence>
<proteinExistence type="inferred from homology"/>
<evidence type="ECO:0000256" key="12">
    <source>
        <dbReference type="SAM" id="Phobius"/>
    </source>
</evidence>
<sequence length="1028" mass="112019">MQSGGLHTPRPHQLGILRSPHTPGTGSSVRFGMRTYEDGEESLLTASVSSTTGELDAENDDAPRDVSLPNQSDSLDMSFTESFLRREVDGALAGLDDSGTEWAAPLTPARPPLVDGQATARPPKAMVLPPDAESTSPMHSPMQAHEEKLAPSSPTIRASQRTVPSEAEPDKAAQSPEHQDLAPSDVPAMEAASHDTMTAAPAESSAEAPAASHEAAADAPLSPAPPTDALRTSPVRKPRDEEANPFESPTSVPPRKSPLLARSTGADSSLGSSSTTWGTPRGDASMRSAKSAASPSAVQWPGMYEFSYLTEKNELDEVDTGPLVPYPVEALSTKLFSIDKLDHVDARELLDMVVALDRTHTQRTLFLQHRLARSHHLTGLLRASLEQAQSKNDMVETCVHEFLTRKAAMEAQTTDSTHHELRALTAQLEERLEAMHGALHVGSSPSSTLAAEREALAAERRRLETERRDLEVRLAERSMAESDHPEQALEAVRAACAQDADVRVLQAREEAADEIRRLRAELAEARAPPSLVDVLEERLHAAAERERTLEAHVADLEWQLSERASQAPAAEAEKRALIEARSHADVQCHALQTALEQLRSEREELEAELKAQNHALQQRIRALENDVSRRDLELVQLQSQRERLEDESLHFSLALYVSMRLTPRAAKDQELQMLKRGTQGSMYWQLLTQRDPARSESRKALGSTTNRSRTTKDTLARIQRVLHADTAPAKPGAQRDGRAANPVFSLASGTLAGAVEGFATYPIEYTKTVSQFSAKPGEKPPHPFVIVRQTVSRHGLTGLYSGCGALVAGNALKAGVRFLSYDHFKDMLKDEHGKLTAPRSLLAGLGAGMMEAIFAVTPSETIKTKLIDDAKRETPKYPPGLVRGSMAIVRDEGVLGIYRGLVPVMLRQGANSAVRFGTYSTLRNFVQNSSRPGQPLPGGITFGIGAVAGIVTVYATMPLDVVKTRMQALDARQRYTGTFDCMRKVFQHEGILAFWRGATPRLARLMLSGGIVFTVYEKSMDVLQSLFA</sequence>
<protein>
    <submittedName>
        <fullName evidence="13">Uncharacterized protein</fullName>
    </submittedName>
</protein>
<feature type="compositionally biased region" description="Polar residues" evidence="11">
    <location>
        <begin position="44"/>
        <end position="53"/>
    </location>
</feature>
<dbReference type="FunFam" id="1.50.40.10:FF:000007">
    <property type="entry name" value="Mitochondrial tricarboxylate transport protein-like"/>
    <property type="match status" value="1"/>
</dbReference>
<evidence type="ECO:0000256" key="5">
    <source>
        <dbReference type="ARBA" id="ARBA00022737"/>
    </source>
</evidence>
<keyword evidence="8 9" id="KW-0472">Membrane</keyword>
<keyword evidence="5" id="KW-0677">Repeat</keyword>
<comment type="subcellular location">
    <subcellularLocation>
        <location evidence="1">Mitochondrion membrane</location>
        <topology evidence="1">Multi-pass membrane protein</topology>
    </subcellularLocation>
</comment>
<dbReference type="Proteomes" id="UP001214415">
    <property type="component" value="Chromosome 1"/>
</dbReference>
<feature type="repeat" description="Solcar" evidence="9">
    <location>
        <begin position="936"/>
        <end position="1022"/>
    </location>
</feature>
<evidence type="ECO:0000256" key="3">
    <source>
        <dbReference type="ARBA" id="ARBA00022448"/>
    </source>
</evidence>
<dbReference type="PANTHER" id="PTHR45788:SF4">
    <property type="entry name" value="TRICARBOXYLATE TRANSPORT PROTEIN, MITOCHONDRIAL"/>
    <property type="match status" value="1"/>
</dbReference>
<dbReference type="Gene3D" id="1.50.40.10">
    <property type="entry name" value="Mitochondrial carrier domain"/>
    <property type="match status" value="1"/>
</dbReference>
<feature type="coiled-coil region" evidence="10">
    <location>
        <begin position="505"/>
        <end position="552"/>
    </location>
</feature>
<dbReference type="PANTHER" id="PTHR45788">
    <property type="entry name" value="SUCCINATE/FUMARATE MITOCHONDRIAL TRANSPORTER-RELATED"/>
    <property type="match status" value="1"/>
</dbReference>
<evidence type="ECO:0000313" key="13">
    <source>
        <dbReference type="EMBL" id="WFD21641.1"/>
    </source>
</evidence>
<organism evidence="13 14">
    <name type="scientific">Malassezia equina</name>
    <dbReference type="NCBI Taxonomy" id="1381935"/>
    <lineage>
        <taxon>Eukaryota</taxon>
        <taxon>Fungi</taxon>
        <taxon>Dikarya</taxon>
        <taxon>Basidiomycota</taxon>
        <taxon>Ustilaginomycotina</taxon>
        <taxon>Malasseziomycetes</taxon>
        <taxon>Malasseziales</taxon>
        <taxon>Malasseziaceae</taxon>
        <taxon>Malassezia</taxon>
    </lineage>
</organism>
<keyword evidence="3" id="KW-0813">Transport</keyword>
<dbReference type="GO" id="GO:0071913">
    <property type="term" value="F:citrate secondary active transmembrane transporter activity"/>
    <property type="evidence" value="ECO:0007669"/>
    <property type="project" value="TreeGrafter"/>
</dbReference>
<dbReference type="Pfam" id="PF00153">
    <property type="entry name" value="Mito_carr"/>
    <property type="match status" value="3"/>
</dbReference>
<feature type="repeat" description="Solcar" evidence="9">
    <location>
        <begin position="740"/>
        <end position="827"/>
    </location>
</feature>
<dbReference type="PROSITE" id="PS50920">
    <property type="entry name" value="SOLCAR"/>
    <property type="match status" value="3"/>
</dbReference>
<dbReference type="AlphaFoldDB" id="A0AAF0EBK6"/>
<evidence type="ECO:0000313" key="14">
    <source>
        <dbReference type="Proteomes" id="UP001214415"/>
    </source>
</evidence>
<dbReference type="InterPro" id="IPR018108">
    <property type="entry name" value="MCP_transmembrane"/>
</dbReference>
<reference evidence="13" key="1">
    <citation type="submission" date="2023-03" db="EMBL/GenBank/DDBJ databases">
        <title>Mating type loci evolution in Malassezia.</title>
        <authorList>
            <person name="Coelho M.A."/>
        </authorList>
    </citation>
    <scope>NUCLEOTIDE SEQUENCE</scope>
    <source>
        <strain evidence="13">CBS 12830</strain>
    </source>
</reference>
<evidence type="ECO:0000256" key="7">
    <source>
        <dbReference type="ARBA" id="ARBA00023128"/>
    </source>
</evidence>
<comment type="similarity">
    <text evidence="2">Belongs to the mitochondrial carrier (TC 2.A.29) family.</text>
</comment>
<keyword evidence="6 12" id="KW-1133">Transmembrane helix</keyword>
<feature type="region of interest" description="Disordered" evidence="11">
    <location>
        <begin position="1"/>
        <end position="74"/>
    </location>
</feature>
<keyword evidence="14" id="KW-1185">Reference proteome</keyword>
<feature type="transmembrane region" description="Helical" evidence="12">
    <location>
        <begin position="936"/>
        <end position="957"/>
    </location>
</feature>
<accession>A0AAF0EBK6</accession>
<dbReference type="GO" id="GO:0006843">
    <property type="term" value="P:mitochondrial citrate transmembrane transport"/>
    <property type="evidence" value="ECO:0007669"/>
    <property type="project" value="TreeGrafter"/>
</dbReference>